<evidence type="ECO:0000313" key="2">
    <source>
        <dbReference type="EMBL" id="GAA1903475.1"/>
    </source>
</evidence>
<protein>
    <submittedName>
        <fullName evidence="2">Uncharacterized protein</fullName>
    </submittedName>
</protein>
<proteinExistence type="predicted"/>
<reference evidence="3" key="1">
    <citation type="journal article" date="2019" name="Int. J. Syst. Evol. Microbiol.">
        <title>The Global Catalogue of Microorganisms (GCM) 10K type strain sequencing project: providing services to taxonomists for standard genome sequencing and annotation.</title>
        <authorList>
            <consortium name="The Broad Institute Genomics Platform"/>
            <consortium name="The Broad Institute Genome Sequencing Center for Infectious Disease"/>
            <person name="Wu L."/>
            <person name="Ma J."/>
        </authorList>
    </citation>
    <scope>NUCLEOTIDE SEQUENCE [LARGE SCALE GENOMIC DNA]</scope>
    <source>
        <strain evidence="3">JCM 14046</strain>
    </source>
</reference>
<comment type="caution">
    <text evidence="2">The sequence shown here is derived from an EMBL/GenBank/DDBJ whole genome shotgun (WGS) entry which is preliminary data.</text>
</comment>
<dbReference type="RefSeq" id="WP_344001926.1">
    <property type="nucleotide sequence ID" value="NZ_BAAAMY010000001.1"/>
</dbReference>
<sequence>MSEPADGAGGRDLPDAAGHQRPDGVGDATVEALGSLSEALEAVEVARGGLYAFHRMSGTADLTLGEAVGKLRSAGHDDLADTVERELVGRNVLAGRWTFQVVEEYDDGYYATFRRLEREAREQLVGGRRHLFEAEMKQHRRSTGRVHHEAGPDAVAPDAAAPPAAG</sequence>
<feature type="compositionally biased region" description="Low complexity" evidence="1">
    <location>
        <begin position="152"/>
        <end position="166"/>
    </location>
</feature>
<name>A0ABP5A634_9ACTN</name>
<evidence type="ECO:0000256" key="1">
    <source>
        <dbReference type="SAM" id="MobiDB-lite"/>
    </source>
</evidence>
<feature type="region of interest" description="Disordered" evidence="1">
    <location>
        <begin position="137"/>
        <end position="166"/>
    </location>
</feature>
<dbReference type="EMBL" id="BAAAMY010000001">
    <property type="protein sequence ID" value="GAA1903475.1"/>
    <property type="molecule type" value="Genomic_DNA"/>
</dbReference>
<dbReference type="Proteomes" id="UP001501612">
    <property type="component" value="Unassembled WGS sequence"/>
</dbReference>
<feature type="region of interest" description="Disordered" evidence="1">
    <location>
        <begin position="1"/>
        <end position="27"/>
    </location>
</feature>
<organism evidence="2 3">
    <name type="scientific">Nocardioides lentus</name>
    <dbReference type="NCBI Taxonomy" id="338077"/>
    <lineage>
        <taxon>Bacteria</taxon>
        <taxon>Bacillati</taxon>
        <taxon>Actinomycetota</taxon>
        <taxon>Actinomycetes</taxon>
        <taxon>Propionibacteriales</taxon>
        <taxon>Nocardioidaceae</taxon>
        <taxon>Nocardioides</taxon>
    </lineage>
</organism>
<keyword evidence="3" id="KW-1185">Reference proteome</keyword>
<accession>A0ABP5A634</accession>
<evidence type="ECO:0000313" key="3">
    <source>
        <dbReference type="Proteomes" id="UP001501612"/>
    </source>
</evidence>
<feature type="compositionally biased region" description="Basic and acidic residues" evidence="1">
    <location>
        <begin position="12"/>
        <end position="24"/>
    </location>
</feature>
<gene>
    <name evidence="2" type="ORF">GCM10009737_00110</name>
</gene>